<dbReference type="CDD" id="cd00279">
    <property type="entry name" value="YlxR"/>
    <property type="match status" value="1"/>
</dbReference>
<dbReference type="PANTHER" id="PTHR34215:SF1">
    <property type="entry name" value="YLXR DOMAIN-CONTAINING PROTEIN"/>
    <property type="match status" value="1"/>
</dbReference>
<dbReference type="AlphaFoldDB" id="A0A7C0U772"/>
<gene>
    <name evidence="2" type="ORF">ENF32_04315</name>
</gene>
<dbReference type="InterPro" id="IPR029064">
    <property type="entry name" value="Ribosomal_eL30-like_sf"/>
</dbReference>
<dbReference type="Gene3D" id="3.30.1230.10">
    <property type="entry name" value="YlxR-like"/>
    <property type="match status" value="1"/>
</dbReference>
<dbReference type="EMBL" id="DQWS01000162">
    <property type="protein sequence ID" value="HDD53273.1"/>
    <property type="molecule type" value="Genomic_DNA"/>
</dbReference>
<name>A0A7C0U772_9BACT</name>
<comment type="caution">
    <text evidence="2">The sequence shown here is derived from an EMBL/GenBank/DDBJ whole genome shotgun (WGS) entry which is preliminary data.</text>
</comment>
<sequence>MKRSPERTCVGCRRRGRKEELVRLLAPQEGMLLVDVDQKLGGRGAYLCPGRECMKEALKKGRLSRALRKGVGEVTPDLLEEMIRDAHRERFFSLLHFCRKMRRLVMGREAVDKELRRGRVYLLLLARDLSSRSKRGFVSRGVPTVEVGTLKEYGDTFSTRPVGVLAVTEEGLARRLFFVAEKLRQLERGNGEHGQR</sequence>
<dbReference type="InterPro" id="IPR007393">
    <property type="entry name" value="YlxR_dom"/>
</dbReference>
<evidence type="ECO:0000259" key="1">
    <source>
        <dbReference type="Pfam" id="PF04296"/>
    </source>
</evidence>
<protein>
    <submittedName>
        <fullName evidence="2">DUF448 domain-containing protein</fullName>
    </submittedName>
</protein>
<proteinExistence type="predicted"/>
<accession>A0A7C0U772</accession>
<organism evidence="2">
    <name type="scientific">Thermosulfidibacter takaii</name>
    <dbReference type="NCBI Taxonomy" id="412593"/>
    <lineage>
        <taxon>Bacteria</taxon>
        <taxon>Pseudomonadati</taxon>
        <taxon>Thermosulfidibacterota</taxon>
        <taxon>Thermosulfidibacteria</taxon>
        <taxon>Thermosulfidibacterales</taxon>
        <taxon>Thermosulfidibacteraceae</taxon>
    </lineage>
</organism>
<dbReference type="InterPro" id="IPR037465">
    <property type="entry name" value="YlxR"/>
</dbReference>
<dbReference type="SUPFAM" id="SSF64376">
    <property type="entry name" value="YlxR-like"/>
    <property type="match status" value="1"/>
</dbReference>
<dbReference type="Gene3D" id="3.30.1330.30">
    <property type="match status" value="1"/>
</dbReference>
<dbReference type="PANTHER" id="PTHR34215">
    <property type="entry name" value="BLL0784 PROTEIN"/>
    <property type="match status" value="1"/>
</dbReference>
<evidence type="ECO:0000313" key="2">
    <source>
        <dbReference type="EMBL" id="HDD53273.1"/>
    </source>
</evidence>
<reference evidence="2" key="1">
    <citation type="journal article" date="2020" name="mSystems">
        <title>Genome- and Community-Level Interaction Insights into Carbon Utilization and Element Cycling Functions of Hydrothermarchaeota in Hydrothermal Sediment.</title>
        <authorList>
            <person name="Zhou Z."/>
            <person name="Liu Y."/>
            <person name="Xu W."/>
            <person name="Pan J."/>
            <person name="Luo Z.H."/>
            <person name="Li M."/>
        </authorList>
    </citation>
    <scope>NUCLEOTIDE SEQUENCE [LARGE SCALE GENOMIC DNA]</scope>
    <source>
        <strain evidence="2">HyVt-115</strain>
    </source>
</reference>
<dbReference type="InterPro" id="IPR035931">
    <property type="entry name" value="YlxR-like_sf"/>
</dbReference>
<dbReference type="Proteomes" id="UP000885690">
    <property type="component" value="Unassembled WGS sequence"/>
</dbReference>
<feature type="domain" description="YlxR" evidence="1">
    <location>
        <begin position="7"/>
        <end position="78"/>
    </location>
</feature>
<dbReference type="Pfam" id="PF04296">
    <property type="entry name" value="YlxR"/>
    <property type="match status" value="1"/>
</dbReference>
<dbReference type="SUPFAM" id="SSF55315">
    <property type="entry name" value="L30e-like"/>
    <property type="match status" value="1"/>
</dbReference>